<accession>A0A239JNR5</accession>
<reference evidence="4 7" key="1">
    <citation type="submission" date="2016-10" db="EMBL/GenBank/DDBJ databases">
        <authorList>
            <person name="de Groot N.N."/>
        </authorList>
    </citation>
    <scope>NUCLEOTIDE SEQUENCE [LARGE SCALE GENOMIC DNA]</scope>
    <source>
        <strain evidence="4 7">CCM 7361</strain>
    </source>
</reference>
<evidence type="ECO:0000256" key="1">
    <source>
        <dbReference type="ARBA" id="ARBA00022963"/>
    </source>
</evidence>
<dbReference type="AlphaFoldDB" id="A0A239JNR5"/>
<dbReference type="GO" id="GO:0016042">
    <property type="term" value="P:lipid catabolic process"/>
    <property type="evidence" value="ECO:0007669"/>
    <property type="project" value="UniProtKB-KW"/>
</dbReference>
<protein>
    <submittedName>
        <fullName evidence="4">Lysophospholipase, alpha-beta hydrolase superfamily</fullName>
    </submittedName>
</protein>
<dbReference type="InterPro" id="IPR029058">
    <property type="entry name" value="AB_hydrolase_fold"/>
</dbReference>
<evidence type="ECO:0000313" key="7">
    <source>
        <dbReference type="Proteomes" id="UP000199693"/>
    </source>
</evidence>
<dbReference type="Pfam" id="PF00561">
    <property type="entry name" value="Abhydrolase_1"/>
    <property type="match status" value="1"/>
</dbReference>
<sequence length="329" mass="36114">MHSSSRLFPVALVSAELRGDLTEDVYRLKPNNSPDPSVELALTRLGLPGREQRGAPVILVHGSFSNRRFWYSPRAIGLGPYLARAGFDVWIPEMRGHGLSPRNLDYSRNSVAAYARFDLPAIAAFVVEQGGQAPHWIGHSLGGTSLAAALGGGYLAPEQVASVALFGSQVSRDYWALKLPPVVWSGRFLLKRMGVIPGPRLRRGPEDEPIGLALEALRWYGLFGRFGERGNDWWAGLAEVRAPVLAVSAEGDRQDPPWACRKLFEQFGSEVREYLCLGRRQGFSENFGHVEMLVSKAAQREVWPQVLHWLERQALPLQANGAGGAAQGG</sequence>
<evidence type="ECO:0000256" key="2">
    <source>
        <dbReference type="ARBA" id="ARBA00023098"/>
    </source>
</evidence>
<dbReference type="RefSeq" id="WP_089391949.1">
    <property type="nucleotide sequence ID" value="NZ_FNEC01000028.1"/>
</dbReference>
<keyword evidence="6" id="KW-1185">Reference proteome</keyword>
<feature type="domain" description="AB hydrolase-1" evidence="3">
    <location>
        <begin position="56"/>
        <end position="168"/>
    </location>
</feature>
<dbReference type="Gene3D" id="3.40.50.1820">
    <property type="entry name" value="alpha/beta hydrolase"/>
    <property type="match status" value="2"/>
</dbReference>
<organism evidence="4 7">
    <name type="scientific">Pseudomonas delhiensis</name>
    <dbReference type="NCBI Taxonomy" id="366289"/>
    <lineage>
        <taxon>Bacteria</taxon>
        <taxon>Pseudomonadati</taxon>
        <taxon>Pseudomonadota</taxon>
        <taxon>Gammaproteobacteria</taxon>
        <taxon>Pseudomonadales</taxon>
        <taxon>Pseudomonadaceae</taxon>
        <taxon>Pseudomonas</taxon>
    </lineage>
</organism>
<keyword evidence="2" id="KW-0443">Lipid metabolism</keyword>
<dbReference type="InterPro" id="IPR000073">
    <property type="entry name" value="AB_hydrolase_1"/>
</dbReference>
<evidence type="ECO:0000313" key="5">
    <source>
        <dbReference type="EMBL" id="SNT07541.1"/>
    </source>
</evidence>
<name>A0A239JNR5_9PSED</name>
<reference evidence="5 6" key="2">
    <citation type="submission" date="2017-06" db="EMBL/GenBank/DDBJ databases">
        <authorList>
            <person name="Varghese N."/>
            <person name="Submissions S."/>
        </authorList>
    </citation>
    <scope>NUCLEOTIDE SEQUENCE [LARGE SCALE GENOMIC DNA]</scope>
    <source>
        <strain evidence="5 6">RLD-1</strain>
    </source>
</reference>
<evidence type="ECO:0000259" key="3">
    <source>
        <dbReference type="Pfam" id="PF00561"/>
    </source>
</evidence>
<dbReference type="EMBL" id="FNEC01000028">
    <property type="protein sequence ID" value="SDK07609.1"/>
    <property type="molecule type" value="Genomic_DNA"/>
</dbReference>
<evidence type="ECO:0000313" key="6">
    <source>
        <dbReference type="Proteomes" id="UP000198309"/>
    </source>
</evidence>
<dbReference type="SUPFAM" id="SSF53474">
    <property type="entry name" value="alpha/beta-Hydrolases"/>
    <property type="match status" value="1"/>
</dbReference>
<dbReference type="EMBL" id="FZPC01000013">
    <property type="protein sequence ID" value="SNT07541.1"/>
    <property type="molecule type" value="Genomic_DNA"/>
</dbReference>
<proteinExistence type="predicted"/>
<dbReference type="Proteomes" id="UP000199693">
    <property type="component" value="Unassembled WGS sequence"/>
</dbReference>
<evidence type="ECO:0000313" key="4">
    <source>
        <dbReference type="EMBL" id="SDK07609.1"/>
    </source>
</evidence>
<dbReference type="Proteomes" id="UP000198309">
    <property type="component" value="Unassembled WGS sequence"/>
</dbReference>
<keyword evidence="4" id="KW-0378">Hydrolase</keyword>
<keyword evidence="1" id="KW-0442">Lipid degradation</keyword>
<dbReference type="GO" id="GO:0016787">
    <property type="term" value="F:hydrolase activity"/>
    <property type="evidence" value="ECO:0007669"/>
    <property type="project" value="UniProtKB-KW"/>
</dbReference>
<gene>
    <name evidence="4" type="ORF">SAMN05216189_102828</name>
    <name evidence="5" type="ORF">SAMN06295949_11348</name>
</gene>
<dbReference type="PANTHER" id="PTHR11005">
    <property type="entry name" value="LYSOSOMAL ACID LIPASE-RELATED"/>
    <property type="match status" value="1"/>
</dbReference>